<dbReference type="GO" id="GO:0006355">
    <property type="term" value="P:regulation of DNA-templated transcription"/>
    <property type="evidence" value="ECO:0007669"/>
    <property type="project" value="InterPro"/>
</dbReference>
<organism evidence="1 2">
    <name type="scientific">Streptomyces noursei</name>
    <name type="common">Streptomyces albulus</name>
    <dbReference type="NCBI Taxonomy" id="1971"/>
    <lineage>
        <taxon>Bacteria</taxon>
        <taxon>Bacillati</taxon>
        <taxon>Actinomycetota</taxon>
        <taxon>Actinomycetes</taxon>
        <taxon>Kitasatosporales</taxon>
        <taxon>Streptomycetaceae</taxon>
        <taxon>Streptomyces</taxon>
    </lineage>
</organism>
<protein>
    <submittedName>
        <fullName evidence="1">Uncharacterized protein</fullName>
    </submittedName>
</protein>
<dbReference type="Pfam" id="PF00196">
    <property type="entry name" value="GerE"/>
    <property type="match status" value="1"/>
</dbReference>
<comment type="caution">
    <text evidence="1">The sequence shown here is derived from an EMBL/GenBank/DDBJ whole genome shotgun (WGS) entry which is preliminary data.</text>
</comment>
<dbReference type="SMART" id="SM00421">
    <property type="entry name" value="HTH_LUXR"/>
    <property type="match status" value="1"/>
</dbReference>
<sequence length="355" mass="39457">MNTSRSVSEIKMSQRALEVFEFAANRTAFDIEDLAALGLDADEAERVVKELAGLRLLSHAEGTPGRLAVVPPRIAANRVLRPMEREVRSQQDEIERFRWMFETLVPAYETGQARHTDVAHVEMIDDLGLVQELIEELTLNCRAEVLTTQPGGARSPEALRAALERDRRMLARGVTMRTLYQHPARYHQPTIDHVQRMTSLGAEVRTQSESLCRMLVFDQHAALLGVPDDPQAALLVREPRLIHSMRGFFDWAWRGASPFPLSFDATSAVQISGEIQETIVAMLAEGLEDKSIARRLGMSVRSCQRHVAEVMKALGAKSRFQAGFLIGQFRERPDDGAPSGAQALALGAALAARRE</sequence>
<dbReference type="InterPro" id="IPR051797">
    <property type="entry name" value="TrmB-like"/>
</dbReference>
<dbReference type="InterPro" id="IPR016032">
    <property type="entry name" value="Sig_transdc_resp-reg_C-effctor"/>
</dbReference>
<reference evidence="1 2" key="1">
    <citation type="journal article" date="2019" name="Microbiol. Resour. Announc.">
        <title>Draft Genome Sequence of the Most Traditional epsilon-Poly-l-Lysine Producer, Streptomyces albulus NBRC14147.</title>
        <authorList>
            <person name="Yamanaka K."/>
            <person name="Hamano Y."/>
        </authorList>
    </citation>
    <scope>NUCLEOTIDE SEQUENCE [LARGE SCALE GENOMIC DNA]</scope>
    <source>
        <strain evidence="1 2">NBRC 14147</strain>
    </source>
</reference>
<dbReference type="AlphaFoldDB" id="A0A059VWE8"/>
<proteinExistence type="predicted"/>
<dbReference type="PANTHER" id="PTHR34293">
    <property type="entry name" value="HTH-TYPE TRANSCRIPTIONAL REGULATOR TRMBL2"/>
    <property type="match status" value="1"/>
</dbReference>
<dbReference type="PANTHER" id="PTHR34293:SF1">
    <property type="entry name" value="HTH-TYPE TRANSCRIPTIONAL REGULATOR TRMBL2"/>
    <property type="match status" value="1"/>
</dbReference>
<name>A0A059VWE8_STRNR</name>
<dbReference type="GO" id="GO:0003677">
    <property type="term" value="F:DNA binding"/>
    <property type="evidence" value="ECO:0007669"/>
    <property type="project" value="InterPro"/>
</dbReference>
<dbReference type="InterPro" id="IPR036388">
    <property type="entry name" value="WH-like_DNA-bd_sf"/>
</dbReference>
<evidence type="ECO:0000313" key="1">
    <source>
        <dbReference type="EMBL" id="GCB89312.1"/>
    </source>
</evidence>
<evidence type="ECO:0000313" key="2">
    <source>
        <dbReference type="Proteomes" id="UP000288351"/>
    </source>
</evidence>
<gene>
    <name evidence="1" type="ORF">SALB_01986</name>
</gene>
<dbReference type="Proteomes" id="UP000288351">
    <property type="component" value="Unassembled WGS sequence"/>
</dbReference>
<dbReference type="STRING" id="68570.DC74_1182"/>
<dbReference type="eggNOG" id="COG2197">
    <property type="taxonomic scope" value="Bacteria"/>
</dbReference>
<dbReference type="SUPFAM" id="SSF46894">
    <property type="entry name" value="C-terminal effector domain of the bipartite response regulators"/>
    <property type="match status" value="1"/>
</dbReference>
<dbReference type="EMBL" id="BHXC01000006">
    <property type="protein sequence ID" value="GCB89312.1"/>
    <property type="molecule type" value="Genomic_DNA"/>
</dbReference>
<accession>A0A059VWE8</accession>
<dbReference type="InterPro" id="IPR000792">
    <property type="entry name" value="Tscrpt_reg_LuxR_C"/>
</dbReference>
<dbReference type="Gene3D" id="1.10.10.10">
    <property type="entry name" value="Winged helix-like DNA-binding domain superfamily/Winged helix DNA-binding domain"/>
    <property type="match status" value="1"/>
</dbReference>